<dbReference type="PROSITE" id="PS51461">
    <property type="entry name" value="NC1_FIB"/>
    <property type="match status" value="1"/>
</dbReference>
<evidence type="ECO:0000259" key="5">
    <source>
        <dbReference type="PROSITE" id="PS51461"/>
    </source>
</evidence>
<dbReference type="AlphaFoldDB" id="A0A4W5QBG7"/>
<reference evidence="6" key="3">
    <citation type="submission" date="2025-09" db="UniProtKB">
        <authorList>
            <consortium name="Ensembl"/>
        </authorList>
    </citation>
    <scope>IDENTIFICATION</scope>
</reference>
<keyword evidence="7" id="KW-1185">Reference proteome</keyword>
<dbReference type="GO" id="GO:0005581">
    <property type="term" value="C:collagen trimer"/>
    <property type="evidence" value="ECO:0007669"/>
    <property type="project" value="UniProtKB-KW"/>
</dbReference>
<dbReference type="SMART" id="SM00038">
    <property type="entry name" value="COLFI"/>
    <property type="match status" value="1"/>
</dbReference>
<organism evidence="6 7">
    <name type="scientific">Hucho hucho</name>
    <name type="common">huchen</name>
    <dbReference type="NCBI Taxonomy" id="62062"/>
    <lineage>
        <taxon>Eukaryota</taxon>
        <taxon>Metazoa</taxon>
        <taxon>Chordata</taxon>
        <taxon>Craniata</taxon>
        <taxon>Vertebrata</taxon>
        <taxon>Euteleostomi</taxon>
        <taxon>Actinopterygii</taxon>
        <taxon>Neopterygii</taxon>
        <taxon>Teleostei</taxon>
        <taxon>Protacanthopterygii</taxon>
        <taxon>Salmoniformes</taxon>
        <taxon>Salmonidae</taxon>
        <taxon>Salmoninae</taxon>
        <taxon>Hucho</taxon>
    </lineage>
</organism>
<dbReference type="Gene3D" id="2.60.120.1000">
    <property type="match status" value="1"/>
</dbReference>
<proteinExistence type="predicted"/>
<feature type="compositionally biased region" description="Basic residues" evidence="4">
    <location>
        <begin position="32"/>
        <end position="45"/>
    </location>
</feature>
<dbReference type="STRING" id="62062.ENSHHUP00000071365"/>
<dbReference type="GO" id="GO:0005576">
    <property type="term" value="C:extracellular region"/>
    <property type="evidence" value="ECO:0007669"/>
    <property type="project" value="UniProtKB-SubCell"/>
</dbReference>
<reference evidence="7" key="1">
    <citation type="submission" date="2018-06" db="EMBL/GenBank/DDBJ databases">
        <title>Genome assembly of Danube salmon.</title>
        <authorList>
            <person name="Macqueen D.J."/>
            <person name="Gundappa M.K."/>
        </authorList>
    </citation>
    <scope>NUCLEOTIDE SEQUENCE [LARGE SCALE GENOMIC DNA]</scope>
</reference>
<accession>A0A4W5QBG7</accession>
<evidence type="ECO:0000313" key="7">
    <source>
        <dbReference type="Proteomes" id="UP000314982"/>
    </source>
</evidence>
<feature type="domain" description="Fibrillar collagen NC1" evidence="5">
    <location>
        <begin position="41"/>
        <end position="269"/>
    </location>
</feature>
<feature type="compositionally biased region" description="Polar residues" evidence="4">
    <location>
        <begin position="47"/>
        <end position="70"/>
    </location>
</feature>
<keyword evidence="3" id="KW-0176">Collagen</keyword>
<feature type="region of interest" description="Disordered" evidence="4">
    <location>
        <begin position="1"/>
        <end position="70"/>
    </location>
</feature>
<dbReference type="GO" id="GO:0005201">
    <property type="term" value="F:extracellular matrix structural constituent"/>
    <property type="evidence" value="ECO:0007669"/>
    <property type="project" value="InterPro"/>
</dbReference>
<evidence type="ECO:0000256" key="2">
    <source>
        <dbReference type="ARBA" id="ARBA00022525"/>
    </source>
</evidence>
<evidence type="ECO:0000313" key="6">
    <source>
        <dbReference type="Ensembl" id="ENSHHUP00000071365.1"/>
    </source>
</evidence>
<dbReference type="Proteomes" id="UP000314982">
    <property type="component" value="Unassembled WGS sequence"/>
</dbReference>
<dbReference type="Pfam" id="PF01410">
    <property type="entry name" value="COLFI"/>
    <property type="match status" value="1"/>
</dbReference>
<name>A0A4W5QBG7_9TELE</name>
<protein>
    <recommendedName>
        <fullName evidence="5">Fibrillar collagen NC1 domain-containing protein</fullName>
    </recommendedName>
</protein>
<evidence type="ECO:0000256" key="1">
    <source>
        <dbReference type="ARBA" id="ARBA00004613"/>
    </source>
</evidence>
<dbReference type="InterPro" id="IPR000885">
    <property type="entry name" value="Fib_collagen_C"/>
</dbReference>
<evidence type="ECO:0000256" key="3">
    <source>
        <dbReference type="ARBA" id="ARBA00023119"/>
    </source>
</evidence>
<reference evidence="6" key="2">
    <citation type="submission" date="2025-08" db="UniProtKB">
        <authorList>
            <consortium name="Ensembl"/>
        </authorList>
    </citation>
    <scope>IDENTIFICATION</scope>
</reference>
<dbReference type="GeneTree" id="ENSGT00940000163668"/>
<dbReference type="Ensembl" id="ENSHHUT00000073740.1">
    <property type="protein sequence ID" value="ENSHHUP00000071365.1"/>
    <property type="gene ID" value="ENSHHUG00000041939.1"/>
</dbReference>
<keyword evidence="2" id="KW-0964">Secreted</keyword>
<feature type="compositionally biased region" description="Low complexity" evidence="4">
    <location>
        <begin position="1"/>
        <end position="14"/>
    </location>
</feature>
<sequence>MPGAKGLRGARGLPGKPGPPGRPTNRRPGALGKRRGSKKQTRAMTRRTLTSLPDQNPSSSISWPQGTKDSPATTCHELGLIRPHLQDGHFYIDPNQGCPFDAVQVFCNFTAGGMTCIPPVQSQIIGKWEPEKNMSKKSIQWFIQLDGGYKSEYAGLDVVQLRFLRLHSHSASQHLTIACPFNHNSREIRKNATNRVLHFLGDSGGEIGSNYMTVLRNGCEVEVEVRVRGSTEIHRGDMELLPLRDVSMEGRGDHWDTDLRAVLGPLCFL</sequence>
<evidence type="ECO:0000256" key="4">
    <source>
        <dbReference type="SAM" id="MobiDB-lite"/>
    </source>
</evidence>
<comment type="subcellular location">
    <subcellularLocation>
        <location evidence="1">Secreted</location>
    </subcellularLocation>
</comment>